<accession>C0E904</accession>
<dbReference type="PANTHER" id="PTHR43420">
    <property type="entry name" value="ACETYLTRANSFERASE"/>
    <property type="match status" value="1"/>
</dbReference>
<evidence type="ECO:0000256" key="1">
    <source>
        <dbReference type="ARBA" id="ARBA00005395"/>
    </source>
</evidence>
<sequence length="155" mass="17180">MIEIVRMTPALCPGIHAVEKACLTDPWSLEAFVQELDNPHSTTLAAVEEGVVVGFVNVHLICGECSLNNIAVSAPYRRRGTASLLLKALIAEMRDRAEFITLEVRVSNDPAIALYQKFGFEPVGRRRKFYAHPTEDALLMTLTFAKESSHETVSH</sequence>
<evidence type="ECO:0000256" key="5">
    <source>
        <dbReference type="RuleBase" id="RU363094"/>
    </source>
</evidence>
<proteinExistence type="inferred from homology"/>
<evidence type="ECO:0000259" key="6">
    <source>
        <dbReference type="PROSITE" id="PS51186"/>
    </source>
</evidence>
<comment type="function">
    <text evidence="5">Acetylates the N-terminal alanine of ribosomal protein bS18.</text>
</comment>
<organism evidence="7 8">
    <name type="scientific">[Clostridium] methylpentosum DSM 5476</name>
    <dbReference type="NCBI Taxonomy" id="537013"/>
    <lineage>
        <taxon>Bacteria</taxon>
        <taxon>Bacillati</taxon>
        <taxon>Bacillota</taxon>
        <taxon>Clostridia</taxon>
        <taxon>Eubacteriales</taxon>
        <taxon>Oscillospiraceae</taxon>
        <taxon>Oscillospiraceae incertae sedis</taxon>
    </lineage>
</organism>
<gene>
    <name evidence="7" type="primary">rimI</name>
    <name evidence="7" type="ORF">CLOSTMETH_00299</name>
</gene>
<keyword evidence="2 5" id="KW-0963">Cytoplasm</keyword>
<comment type="similarity">
    <text evidence="1 5">Belongs to the acetyltransferase family. RimI subfamily.</text>
</comment>
<evidence type="ECO:0000256" key="4">
    <source>
        <dbReference type="ARBA" id="ARBA00023315"/>
    </source>
</evidence>
<dbReference type="SUPFAM" id="SSF55729">
    <property type="entry name" value="Acyl-CoA N-acyltransferases (Nat)"/>
    <property type="match status" value="1"/>
</dbReference>
<dbReference type="Pfam" id="PF00583">
    <property type="entry name" value="Acetyltransf_1"/>
    <property type="match status" value="1"/>
</dbReference>
<dbReference type="STRING" id="537013.CLOSTMETH_00299"/>
<dbReference type="GO" id="GO:0008999">
    <property type="term" value="F:protein-N-terminal-alanine acetyltransferase activity"/>
    <property type="evidence" value="ECO:0007669"/>
    <property type="project" value="UniProtKB-EC"/>
</dbReference>
<dbReference type="EC" id="2.3.1.266" evidence="5"/>
<feature type="domain" description="N-acetyltransferase" evidence="6">
    <location>
        <begin position="2"/>
        <end position="145"/>
    </location>
</feature>
<name>C0E904_9FIRM</name>
<evidence type="ECO:0000313" key="7">
    <source>
        <dbReference type="EMBL" id="EEG32047.1"/>
    </source>
</evidence>
<dbReference type="EMBL" id="ACEC01000013">
    <property type="protein sequence ID" value="EEG32047.1"/>
    <property type="molecule type" value="Genomic_DNA"/>
</dbReference>
<dbReference type="NCBIfam" id="TIGR01575">
    <property type="entry name" value="rimI"/>
    <property type="match status" value="1"/>
</dbReference>
<dbReference type="PANTHER" id="PTHR43420:SF44">
    <property type="entry name" value="ACETYLTRANSFERASE YPEA"/>
    <property type="match status" value="1"/>
</dbReference>
<dbReference type="InterPro" id="IPR006464">
    <property type="entry name" value="AcTrfase_RimI/Ard1"/>
</dbReference>
<dbReference type="Proteomes" id="UP000003340">
    <property type="component" value="Unassembled WGS sequence"/>
</dbReference>
<reference evidence="7 8" key="2">
    <citation type="submission" date="2009-02" db="EMBL/GenBank/DDBJ databases">
        <title>Draft genome sequence of Clostridium methylpentosum (DSM 5476).</title>
        <authorList>
            <person name="Sudarsanam P."/>
            <person name="Ley R."/>
            <person name="Guruge J."/>
            <person name="Turnbaugh P.J."/>
            <person name="Mahowald M."/>
            <person name="Liep D."/>
            <person name="Gordon J."/>
        </authorList>
    </citation>
    <scope>NUCLEOTIDE SEQUENCE [LARGE SCALE GENOMIC DNA]</scope>
    <source>
        <strain evidence="7 8">DSM 5476</strain>
    </source>
</reference>
<dbReference type="InterPro" id="IPR050680">
    <property type="entry name" value="YpeA/RimI_acetyltransf"/>
</dbReference>
<dbReference type="eggNOG" id="COG0456">
    <property type="taxonomic scope" value="Bacteria"/>
</dbReference>
<dbReference type="HOGENOM" id="CLU_013985_23_3_9"/>
<dbReference type="AlphaFoldDB" id="C0E904"/>
<keyword evidence="4 7" id="KW-0012">Acyltransferase</keyword>
<evidence type="ECO:0000256" key="2">
    <source>
        <dbReference type="ARBA" id="ARBA00022490"/>
    </source>
</evidence>
<dbReference type="InterPro" id="IPR000182">
    <property type="entry name" value="GNAT_dom"/>
</dbReference>
<keyword evidence="8" id="KW-1185">Reference proteome</keyword>
<protein>
    <recommendedName>
        <fullName evidence="5">[Ribosomal protein bS18]-alanine N-acetyltransferase</fullName>
        <ecNumber evidence="5">2.3.1.266</ecNumber>
    </recommendedName>
</protein>
<dbReference type="PROSITE" id="PS51186">
    <property type="entry name" value="GNAT"/>
    <property type="match status" value="1"/>
</dbReference>
<comment type="caution">
    <text evidence="7">The sequence shown here is derived from an EMBL/GenBank/DDBJ whole genome shotgun (WGS) entry which is preliminary data.</text>
</comment>
<evidence type="ECO:0000313" key="8">
    <source>
        <dbReference type="Proteomes" id="UP000003340"/>
    </source>
</evidence>
<dbReference type="CDD" id="cd04301">
    <property type="entry name" value="NAT_SF"/>
    <property type="match status" value="1"/>
</dbReference>
<dbReference type="GO" id="GO:0005737">
    <property type="term" value="C:cytoplasm"/>
    <property type="evidence" value="ECO:0007669"/>
    <property type="project" value="UniProtKB-SubCell"/>
</dbReference>
<evidence type="ECO:0000256" key="3">
    <source>
        <dbReference type="ARBA" id="ARBA00022679"/>
    </source>
</evidence>
<dbReference type="Gene3D" id="3.40.630.30">
    <property type="match status" value="1"/>
</dbReference>
<comment type="subcellular location">
    <subcellularLocation>
        <location evidence="5">Cytoplasm</location>
    </subcellularLocation>
</comment>
<reference evidence="7 8" key="1">
    <citation type="submission" date="2009-01" db="EMBL/GenBank/DDBJ databases">
        <authorList>
            <person name="Fulton L."/>
            <person name="Clifton S."/>
            <person name="Fulton B."/>
            <person name="Xu J."/>
            <person name="Minx P."/>
            <person name="Pepin K.H."/>
            <person name="Johnson M."/>
            <person name="Bhonagiri V."/>
            <person name="Nash W.E."/>
            <person name="Mardis E.R."/>
            <person name="Wilson R.K."/>
        </authorList>
    </citation>
    <scope>NUCLEOTIDE SEQUENCE [LARGE SCALE GENOMIC DNA]</scope>
    <source>
        <strain evidence="7 8">DSM 5476</strain>
    </source>
</reference>
<dbReference type="InterPro" id="IPR016181">
    <property type="entry name" value="Acyl_CoA_acyltransferase"/>
</dbReference>
<comment type="catalytic activity">
    <reaction evidence="5">
        <text>N-terminal L-alanyl-[ribosomal protein bS18] + acetyl-CoA = N-terminal N(alpha)-acetyl-L-alanyl-[ribosomal protein bS18] + CoA + H(+)</text>
        <dbReference type="Rhea" id="RHEA:43756"/>
        <dbReference type="Rhea" id="RHEA-COMP:10676"/>
        <dbReference type="Rhea" id="RHEA-COMP:10677"/>
        <dbReference type="ChEBI" id="CHEBI:15378"/>
        <dbReference type="ChEBI" id="CHEBI:57287"/>
        <dbReference type="ChEBI" id="CHEBI:57288"/>
        <dbReference type="ChEBI" id="CHEBI:64718"/>
        <dbReference type="ChEBI" id="CHEBI:83683"/>
        <dbReference type="EC" id="2.3.1.266"/>
    </reaction>
</comment>
<keyword evidence="3 7" id="KW-0808">Transferase</keyword>